<dbReference type="EMBL" id="AGEY01000152">
    <property type="protein sequence ID" value="EHL97068.1"/>
    <property type="molecule type" value="Genomic_DNA"/>
</dbReference>
<dbReference type="Proteomes" id="UP000004625">
    <property type="component" value="Unassembled WGS sequence"/>
</dbReference>
<accession>G9ZQW6</accession>
<comment type="caution">
    <text evidence="1">The sequence shown here is derived from an EMBL/GenBank/DDBJ whole genome shotgun (WGS) entry which is preliminary data.</text>
</comment>
<evidence type="ECO:0000313" key="1">
    <source>
        <dbReference type="EMBL" id="EHL97068.1"/>
    </source>
</evidence>
<reference evidence="1 2" key="1">
    <citation type="submission" date="2011-09" db="EMBL/GenBank/DDBJ databases">
        <authorList>
            <person name="Weinstock G."/>
            <person name="Sodergren E."/>
            <person name="Clifton S."/>
            <person name="Fulton L."/>
            <person name="Fulton B."/>
            <person name="Courtney L."/>
            <person name="Fronick C."/>
            <person name="Harrison M."/>
            <person name="Strong C."/>
            <person name="Farmer C."/>
            <person name="Delahaunty K."/>
            <person name="Markovic C."/>
            <person name="Hall O."/>
            <person name="Minx P."/>
            <person name="Tomlinson C."/>
            <person name="Mitreva M."/>
            <person name="Hou S."/>
            <person name="Chen J."/>
            <person name="Wollam A."/>
            <person name="Pepin K.H."/>
            <person name="Johnson M."/>
            <person name="Bhonagiri V."/>
            <person name="Zhang X."/>
            <person name="Suruliraj S."/>
            <person name="Warren W."/>
            <person name="Chinwalla A."/>
            <person name="Mardis E.R."/>
            <person name="Wilson R.K."/>
        </authorList>
    </citation>
    <scope>NUCLEOTIDE SEQUENCE [LARGE SCALE GENOMIC DNA]</scope>
    <source>
        <strain evidence="1 2">F0439</strain>
    </source>
</reference>
<gene>
    <name evidence="1" type="ORF">HMPREF9103_02124</name>
</gene>
<proteinExistence type="predicted"/>
<name>G9ZQW6_9LACO</name>
<protein>
    <submittedName>
        <fullName evidence="1">Uncharacterized protein</fullName>
    </submittedName>
</protein>
<sequence length="44" mass="5125">MITYDDTKGFLRHISNPVYNKNDWNTDPSHFCLIQHSPNCSSIN</sequence>
<evidence type="ECO:0000313" key="2">
    <source>
        <dbReference type="Proteomes" id="UP000004625"/>
    </source>
</evidence>
<organism evidence="1 2">
    <name type="scientific">Lentilactobacillus parafarraginis F0439</name>
    <dbReference type="NCBI Taxonomy" id="797515"/>
    <lineage>
        <taxon>Bacteria</taxon>
        <taxon>Bacillati</taxon>
        <taxon>Bacillota</taxon>
        <taxon>Bacilli</taxon>
        <taxon>Lactobacillales</taxon>
        <taxon>Lactobacillaceae</taxon>
        <taxon>Lentilactobacillus</taxon>
    </lineage>
</organism>
<dbReference type="HOGENOM" id="CLU_3217907_0_0_9"/>
<keyword evidence="2" id="KW-1185">Reference proteome</keyword>
<dbReference type="AlphaFoldDB" id="G9ZQW6"/>